<evidence type="ECO:0000256" key="1">
    <source>
        <dbReference type="SAM" id="Phobius"/>
    </source>
</evidence>
<proteinExistence type="predicted"/>
<evidence type="ECO:0000313" key="2">
    <source>
        <dbReference type="EMBL" id="OGE65788.1"/>
    </source>
</evidence>
<keyword evidence="1" id="KW-1133">Transmembrane helix</keyword>
<feature type="transmembrane region" description="Helical" evidence="1">
    <location>
        <begin position="79"/>
        <end position="99"/>
    </location>
</feature>
<comment type="caution">
    <text evidence="2">The sequence shown here is derived from an EMBL/GenBank/DDBJ whole genome shotgun (WGS) entry which is preliminary data.</text>
</comment>
<accession>A0A1F5MKB6</accession>
<feature type="transmembrane region" description="Helical" evidence="1">
    <location>
        <begin position="21"/>
        <end position="43"/>
    </location>
</feature>
<protein>
    <submittedName>
        <fullName evidence="2">Uncharacterized protein</fullName>
    </submittedName>
</protein>
<organism evidence="2 3">
    <name type="scientific">Candidatus Daviesbacteria bacterium RIFCSPLOWO2_01_FULL_40_24</name>
    <dbReference type="NCBI Taxonomy" id="1797787"/>
    <lineage>
        <taxon>Bacteria</taxon>
        <taxon>Candidatus Daviesiibacteriota</taxon>
    </lineage>
</organism>
<dbReference type="AlphaFoldDB" id="A0A1F5MKB6"/>
<gene>
    <name evidence="2" type="ORF">A3B49_01580</name>
</gene>
<sequence length="100" mass="11501">MKVEKEIELALKNWTHTKTGPKFSVLLVLVFSTPVFLIALWYFRGNPVLQFQTLTVATLLYVILALLHHLKSKYLTLEILIEYILIATLALIILQSIIYS</sequence>
<reference evidence="2 3" key="1">
    <citation type="journal article" date="2016" name="Nat. Commun.">
        <title>Thousands of microbial genomes shed light on interconnected biogeochemical processes in an aquifer system.</title>
        <authorList>
            <person name="Anantharaman K."/>
            <person name="Brown C.T."/>
            <person name="Hug L.A."/>
            <person name="Sharon I."/>
            <person name="Castelle C.J."/>
            <person name="Probst A.J."/>
            <person name="Thomas B.C."/>
            <person name="Singh A."/>
            <person name="Wilkins M.J."/>
            <person name="Karaoz U."/>
            <person name="Brodie E.L."/>
            <person name="Williams K.H."/>
            <person name="Hubbard S.S."/>
            <person name="Banfield J.F."/>
        </authorList>
    </citation>
    <scope>NUCLEOTIDE SEQUENCE [LARGE SCALE GENOMIC DNA]</scope>
</reference>
<dbReference type="Proteomes" id="UP000178017">
    <property type="component" value="Unassembled WGS sequence"/>
</dbReference>
<evidence type="ECO:0000313" key="3">
    <source>
        <dbReference type="Proteomes" id="UP000178017"/>
    </source>
</evidence>
<keyword evidence="1" id="KW-0472">Membrane</keyword>
<dbReference type="EMBL" id="MFDO01000006">
    <property type="protein sequence ID" value="OGE65788.1"/>
    <property type="molecule type" value="Genomic_DNA"/>
</dbReference>
<keyword evidence="1" id="KW-0812">Transmembrane</keyword>
<feature type="transmembrane region" description="Helical" evidence="1">
    <location>
        <begin position="49"/>
        <end position="67"/>
    </location>
</feature>
<name>A0A1F5MKB6_9BACT</name>